<organism evidence="3 4">
    <name type="scientific">Streptomyces hoynatensis</name>
    <dbReference type="NCBI Taxonomy" id="1141874"/>
    <lineage>
        <taxon>Bacteria</taxon>
        <taxon>Bacillati</taxon>
        <taxon>Actinomycetota</taxon>
        <taxon>Actinomycetes</taxon>
        <taxon>Kitasatosporales</taxon>
        <taxon>Streptomycetaceae</taxon>
        <taxon>Streptomyces</taxon>
    </lineage>
</organism>
<feature type="transmembrane region" description="Helical" evidence="2">
    <location>
        <begin position="81"/>
        <end position="105"/>
    </location>
</feature>
<keyword evidence="2" id="KW-1133">Transmembrane helix</keyword>
<evidence type="ECO:0000313" key="4">
    <source>
        <dbReference type="Proteomes" id="UP000272474"/>
    </source>
</evidence>
<reference evidence="3 4" key="1">
    <citation type="journal article" date="2014" name="Int. J. Syst. Evol. Microbiol.">
        <title>Streptomyces hoynatensis sp. nov., isolated from deep marine sediment.</title>
        <authorList>
            <person name="Veyisoglu A."/>
            <person name="Sahin N."/>
        </authorList>
    </citation>
    <scope>NUCLEOTIDE SEQUENCE [LARGE SCALE GENOMIC DNA]</scope>
    <source>
        <strain evidence="3 4">KCTC 29097</strain>
    </source>
</reference>
<feature type="region of interest" description="Disordered" evidence="1">
    <location>
        <begin position="176"/>
        <end position="211"/>
    </location>
</feature>
<feature type="region of interest" description="Disordered" evidence="1">
    <location>
        <begin position="1"/>
        <end position="37"/>
    </location>
</feature>
<feature type="transmembrane region" description="Helical" evidence="2">
    <location>
        <begin position="48"/>
        <end position="69"/>
    </location>
</feature>
<sequence length="211" mass="21017">MNERSAAGGPGAGARPATGTQAGAATGAEAGAAPGAAPRGEHGAGMWVLRWVLGGLGAAALGAGLWLLLHDEGAETARQTLTWLAALWAVHDLLFVPLVLAAGLVLRRLPGRRALRGGLLVCGSALLVALPPLLRPGAPRNPTVLSLDYPRNLALLAAAVALATAAAALLPAPRRVRRGGDGARRRAGRAATAPGGGEEPGQGRAGAPGER</sequence>
<proteinExistence type="predicted"/>
<dbReference type="RefSeq" id="WP_120679023.1">
    <property type="nucleotide sequence ID" value="NZ_RBAL01000006.1"/>
</dbReference>
<dbReference type="Proteomes" id="UP000272474">
    <property type="component" value="Unassembled WGS sequence"/>
</dbReference>
<feature type="transmembrane region" description="Helical" evidence="2">
    <location>
        <begin position="117"/>
        <end position="134"/>
    </location>
</feature>
<dbReference type="AlphaFoldDB" id="A0A3A9Z280"/>
<keyword evidence="4" id="KW-1185">Reference proteome</keyword>
<protein>
    <submittedName>
        <fullName evidence="3">Uncharacterized protein</fullName>
    </submittedName>
</protein>
<feature type="transmembrane region" description="Helical" evidence="2">
    <location>
        <begin position="154"/>
        <end position="172"/>
    </location>
</feature>
<dbReference type="EMBL" id="RBAL01000006">
    <property type="protein sequence ID" value="RKN42353.1"/>
    <property type="molecule type" value="Genomic_DNA"/>
</dbReference>
<evidence type="ECO:0000256" key="2">
    <source>
        <dbReference type="SAM" id="Phobius"/>
    </source>
</evidence>
<name>A0A3A9Z280_9ACTN</name>
<keyword evidence="2" id="KW-0472">Membrane</keyword>
<evidence type="ECO:0000256" key="1">
    <source>
        <dbReference type="SAM" id="MobiDB-lite"/>
    </source>
</evidence>
<evidence type="ECO:0000313" key="3">
    <source>
        <dbReference type="EMBL" id="RKN42353.1"/>
    </source>
</evidence>
<comment type="caution">
    <text evidence="3">The sequence shown here is derived from an EMBL/GenBank/DDBJ whole genome shotgun (WGS) entry which is preliminary data.</text>
</comment>
<feature type="compositionally biased region" description="Low complexity" evidence="1">
    <location>
        <begin position="13"/>
        <end position="37"/>
    </location>
</feature>
<accession>A0A3A9Z280</accession>
<gene>
    <name evidence="3" type="ORF">D7294_13055</name>
</gene>
<feature type="compositionally biased region" description="Gly residues" evidence="1">
    <location>
        <begin position="194"/>
        <end position="211"/>
    </location>
</feature>
<keyword evidence="2" id="KW-0812">Transmembrane</keyword>